<comment type="subcellular location">
    <subcellularLocation>
        <location evidence="1">Cytoplasm</location>
    </subcellularLocation>
</comment>
<dbReference type="InterPro" id="IPR051321">
    <property type="entry name" value="PHA/PHB_synthase"/>
</dbReference>
<proteinExistence type="predicted"/>
<evidence type="ECO:0000259" key="5">
    <source>
        <dbReference type="Pfam" id="PF07167"/>
    </source>
</evidence>
<reference evidence="6 7" key="1">
    <citation type="submission" date="2017-11" db="EMBL/GenBank/DDBJ databases">
        <title>Genome-resolved metagenomics identifies genetic mobility, metabolic interactions, and unexpected diversity in perchlorate-reducing communities.</title>
        <authorList>
            <person name="Barnum T.P."/>
            <person name="Figueroa I.A."/>
            <person name="Carlstrom C.I."/>
            <person name="Lucas L.N."/>
            <person name="Engelbrektson A.L."/>
            <person name="Coates J.D."/>
        </authorList>
    </citation>
    <scope>NUCLEOTIDE SEQUENCE [LARGE SCALE GENOMIC DNA]</scope>
    <source>
        <strain evidence="6">BM301</strain>
    </source>
</reference>
<protein>
    <submittedName>
        <fullName evidence="6">Class I poly(R)-hydroxyalkanoic acid synthase</fullName>
    </submittedName>
</protein>
<dbReference type="InterPro" id="IPR010941">
    <property type="entry name" value="PhaC_N"/>
</dbReference>
<keyword evidence="2" id="KW-0963">Cytoplasm</keyword>
<evidence type="ECO:0000313" key="7">
    <source>
        <dbReference type="Proteomes" id="UP000235015"/>
    </source>
</evidence>
<evidence type="ECO:0000256" key="1">
    <source>
        <dbReference type="ARBA" id="ARBA00004496"/>
    </source>
</evidence>
<keyword evidence="4" id="KW-0012">Acyltransferase</keyword>
<sequence length="691" mass="76570">MSKSDQSEVNTLGFASTTMELQKNFKQVEEIMANFAKSYEHMDLDPFNLMKSSAEWYAALAKDPQKAINANISFMQKSMELYQQSLTNLLGGAVATEPVITEDKGDRRFKHEGWEEQPAFNAIKQSYLLVSKWLRDQVQGVEGLDEHTAEKVEFFTERYLDAMSPTNFAATNPAVIEKVIETKGANLVHGLKNMLEDLETGKGELRSRMTDTSAFKLGENVATTPGKVIFQNRLFQLIQYTPSTDKVLKRPLLVVPPWINKYYIMDLQPKNSLLKWLVDQGHTVFVVSWVNPDSSYADTEFADYLTDGILTAVDVVEQATGESEINIIGYCIGGSLLATTLAYMKEKGDERIKSATFFTTMLDFSNPGELGVFIDEEQICGLEKKMSESGYLDGTQMAGTFNLMRANDLIWSFYINNYLLGNDPRPFDLLYWNSDSTRMPAKMHTWYLRNLYLENNLCKPGGVTIDGVSIDISKVDIPICFVSAVEDHIAPWKSTYSGAKLFSGDVHFILGGSGHIAGIINPPAAGKYNYRVSDQLPEDPEAWAAGATVVDGSWWPEWDRWAKAQANDQVAARNPGDRGMPIIEDAPGSYVKRTLNDINPVVPAAATDVAIQAADAPPQAAANDVRPDDLTAIKGIGPKLAGILNNSGIVSYAQLVELGSDGIKQHLLDIDARHARYDTSSWPEQARALMA</sequence>
<dbReference type="Gene3D" id="3.40.50.1820">
    <property type="entry name" value="alpha/beta hydrolase"/>
    <property type="match status" value="1"/>
</dbReference>
<dbReference type="GO" id="GO:0016746">
    <property type="term" value="F:acyltransferase activity"/>
    <property type="evidence" value="ECO:0007669"/>
    <property type="project" value="UniProtKB-KW"/>
</dbReference>
<dbReference type="PANTHER" id="PTHR36837:SF5">
    <property type="entry name" value="POLY-3-HYDROXYBUTYRATE SYNTHASE"/>
    <property type="match status" value="1"/>
</dbReference>
<evidence type="ECO:0000256" key="4">
    <source>
        <dbReference type="ARBA" id="ARBA00023315"/>
    </source>
</evidence>
<keyword evidence="3" id="KW-0808">Transferase</keyword>
<dbReference type="GO" id="GO:0042619">
    <property type="term" value="P:poly-hydroxybutyrate biosynthetic process"/>
    <property type="evidence" value="ECO:0007669"/>
    <property type="project" value="InterPro"/>
</dbReference>
<comment type="caution">
    <text evidence="6">The sequence shown here is derived from an EMBL/GenBank/DDBJ whole genome shotgun (WGS) entry which is preliminary data.</text>
</comment>
<evidence type="ECO:0000313" key="6">
    <source>
        <dbReference type="EMBL" id="PLX59906.1"/>
    </source>
</evidence>
<name>A0A2N6CS43_9GAMM</name>
<dbReference type="SUPFAM" id="SSF53474">
    <property type="entry name" value="alpha/beta-Hydrolases"/>
    <property type="match status" value="1"/>
</dbReference>
<dbReference type="PANTHER" id="PTHR36837">
    <property type="entry name" value="POLY(3-HYDROXYALKANOATE) POLYMERASE SUBUNIT PHAC"/>
    <property type="match status" value="1"/>
</dbReference>
<accession>A0A2N6CS43</accession>
<dbReference type="Proteomes" id="UP000235015">
    <property type="component" value="Unassembled WGS sequence"/>
</dbReference>
<dbReference type="GO" id="GO:0005737">
    <property type="term" value="C:cytoplasm"/>
    <property type="evidence" value="ECO:0007669"/>
    <property type="project" value="UniProtKB-SubCell"/>
</dbReference>
<dbReference type="Pfam" id="PF07167">
    <property type="entry name" value="PhaC_N"/>
    <property type="match status" value="1"/>
</dbReference>
<dbReference type="InterPro" id="IPR029058">
    <property type="entry name" value="AB_hydrolase_fold"/>
</dbReference>
<evidence type="ECO:0000256" key="2">
    <source>
        <dbReference type="ARBA" id="ARBA00022490"/>
    </source>
</evidence>
<dbReference type="InterPro" id="IPR010963">
    <property type="entry name" value="PHA_synth_I"/>
</dbReference>
<feature type="domain" description="Poly-beta-hydroxybutyrate polymerase N-terminal" evidence="5">
    <location>
        <begin position="106"/>
        <end position="277"/>
    </location>
</feature>
<dbReference type="RefSeq" id="WP_273440930.1">
    <property type="nucleotide sequence ID" value="NZ_PKUN01000030.1"/>
</dbReference>
<dbReference type="NCBIfam" id="TIGR01838">
    <property type="entry name" value="PHA_synth_I"/>
    <property type="match status" value="1"/>
</dbReference>
<gene>
    <name evidence="6" type="ORF">C0630_18570</name>
</gene>
<organism evidence="6 7">
    <name type="scientific">Sedimenticola selenatireducens</name>
    <dbReference type="NCBI Taxonomy" id="191960"/>
    <lineage>
        <taxon>Bacteria</taxon>
        <taxon>Pseudomonadati</taxon>
        <taxon>Pseudomonadota</taxon>
        <taxon>Gammaproteobacteria</taxon>
        <taxon>Chromatiales</taxon>
        <taxon>Sedimenticolaceae</taxon>
        <taxon>Sedimenticola</taxon>
    </lineage>
</organism>
<dbReference type="STRING" id="1111735.GCA_000428045_03222"/>
<dbReference type="AlphaFoldDB" id="A0A2N6CS43"/>
<evidence type="ECO:0000256" key="3">
    <source>
        <dbReference type="ARBA" id="ARBA00022679"/>
    </source>
</evidence>
<dbReference type="EMBL" id="PKUN01000030">
    <property type="protein sequence ID" value="PLX59906.1"/>
    <property type="molecule type" value="Genomic_DNA"/>
</dbReference>